<keyword evidence="2 10" id="KW-0963">Cytoplasm</keyword>
<dbReference type="Gene3D" id="3.40.50.620">
    <property type="entry name" value="HUPs"/>
    <property type="match status" value="1"/>
</dbReference>
<comment type="function">
    <text evidence="9">Catalyzes the deamination of adenosine to inosine at the wobble position 34 of tRNA(Arg2).</text>
</comment>
<evidence type="ECO:0000256" key="7">
    <source>
        <dbReference type="ARBA" id="ARBA00048045"/>
    </source>
</evidence>
<evidence type="ECO:0000256" key="8">
    <source>
        <dbReference type="ARBA" id="ARBA00048539"/>
    </source>
</evidence>
<comment type="catalytic activity">
    <reaction evidence="7 9">
        <text>adenosine(34) in tRNA + H2O + H(+) = inosine(34) in tRNA + NH4(+)</text>
        <dbReference type="Rhea" id="RHEA:43168"/>
        <dbReference type="Rhea" id="RHEA-COMP:10373"/>
        <dbReference type="Rhea" id="RHEA-COMP:10374"/>
        <dbReference type="ChEBI" id="CHEBI:15377"/>
        <dbReference type="ChEBI" id="CHEBI:15378"/>
        <dbReference type="ChEBI" id="CHEBI:28938"/>
        <dbReference type="ChEBI" id="CHEBI:74411"/>
        <dbReference type="ChEBI" id="CHEBI:82852"/>
        <dbReference type="EC" id="3.5.4.33"/>
    </reaction>
</comment>
<comment type="caution">
    <text evidence="13">The sequence shown here is derived from an EMBL/GenBank/DDBJ whole genome shotgun (WGS) entry which is preliminary data.</text>
</comment>
<evidence type="ECO:0000313" key="13">
    <source>
        <dbReference type="EMBL" id="MDV6375496.1"/>
    </source>
</evidence>
<accession>A0ABU4DST9</accession>
<evidence type="ECO:0000256" key="2">
    <source>
        <dbReference type="ARBA" id="ARBA00022490"/>
    </source>
</evidence>
<dbReference type="InterPro" id="IPR012795">
    <property type="entry name" value="tRNA_Ile_lys_synt_N"/>
</dbReference>
<comment type="cofactor">
    <cofactor evidence="9">
        <name>Zn(2+)</name>
        <dbReference type="ChEBI" id="CHEBI:29105"/>
    </cofactor>
    <text evidence="9">Binds 1 zinc ion per subunit.</text>
</comment>
<keyword evidence="9" id="KW-0862">Zinc</keyword>
<dbReference type="PROSITE" id="PS51747">
    <property type="entry name" value="CYT_DCMP_DEAMINASES_2"/>
    <property type="match status" value="1"/>
</dbReference>
<evidence type="ECO:0000313" key="14">
    <source>
        <dbReference type="Proteomes" id="UP001276150"/>
    </source>
</evidence>
<evidence type="ECO:0000256" key="3">
    <source>
        <dbReference type="ARBA" id="ARBA00022598"/>
    </source>
</evidence>
<comment type="catalytic activity">
    <reaction evidence="8 10">
        <text>cytidine(34) in tRNA(Ile2) + L-lysine + ATP = lysidine(34) in tRNA(Ile2) + AMP + diphosphate + H(+)</text>
        <dbReference type="Rhea" id="RHEA:43744"/>
        <dbReference type="Rhea" id="RHEA-COMP:10625"/>
        <dbReference type="Rhea" id="RHEA-COMP:10670"/>
        <dbReference type="ChEBI" id="CHEBI:15378"/>
        <dbReference type="ChEBI" id="CHEBI:30616"/>
        <dbReference type="ChEBI" id="CHEBI:32551"/>
        <dbReference type="ChEBI" id="CHEBI:33019"/>
        <dbReference type="ChEBI" id="CHEBI:82748"/>
        <dbReference type="ChEBI" id="CHEBI:83665"/>
        <dbReference type="ChEBI" id="CHEBI:456215"/>
        <dbReference type="EC" id="6.3.4.19"/>
    </reaction>
</comment>
<dbReference type="InterPro" id="IPR011063">
    <property type="entry name" value="TilS/TtcA_N"/>
</dbReference>
<dbReference type="SUPFAM" id="SSF52402">
    <property type="entry name" value="Adenine nucleotide alpha hydrolases-like"/>
    <property type="match status" value="1"/>
</dbReference>
<evidence type="ECO:0000256" key="9">
    <source>
        <dbReference type="HAMAP-Rule" id="MF_00972"/>
    </source>
</evidence>
<feature type="domain" description="CMP/dCMP-type deaminase" evidence="12">
    <location>
        <begin position="381"/>
        <end position="493"/>
    </location>
</feature>
<gene>
    <name evidence="10 13" type="primary">tilS</name>
    <name evidence="9" type="synonym">tadA</name>
    <name evidence="13" type="ORF">ORD21_12925</name>
</gene>
<dbReference type="EC" id="6.3.4.19" evidence="10"/>
<dbReference type="GO" id="GO:0032267">
    <property type="term" value="F:tRNA(Ile)-lysidine synthase activity"/>
    <property type="evidence" value="ECO:0007669"/>
    <property type="project" value="UniProtKB-EC"/>
</dbReference>
<comment type="subcellular location">
    <subcellularLocation>
        <location evidence="1 10">Cytoplasm</location>
    </subcellularLocation>
</comment>
<reference evidence="13 14" key="1">
    <citation type="submission" date="2022-11" db="EMBL/GenBank/DDBJ databases">
        <title>Deinococcus ZS9-10, Low Temperature and Draught-tolerating, UV-resistant Bacteria from Continental Antarctica.</title>
        <authorList>
            <person name="Cheng L."/>
        </authorList>
    </citation>
    <scope>NUCLEOTIDE SEQUENCE [LARGE SCALE GENOMIC DNA]</scope>
    <source>
        <strain evidence="13 14">ZS9-10</strain>
    </source>
</reference>
<dbReference type="InterPro" id="IPR016193">
    <property type="entry name" value="Cytidine_deaminase-like"/>
</dbReference>
<feature type="active site" description="Proton donor" evidence="9">
    <location>
        <position position="435"/>
    </location>
</feature>
<feature type="binding site" evidence="9">
    <location>
        <position position="466"/>
    </location>
    <ligand>
        <name>Zn(2+)</name>
        <dbReference type="ChEBI" id="CHEBI:29105"/>
        <note>catalytic</note>
    </ligand>
</feature>
<keyword evidence="14" id="KW-1185">Reference proteome</keyword>
<keyword evidence="9" id="KW-0378">Hydrolase</keyword>
<keyword evidence="6 10" id="KW-0067">ATP-binding</keyword>
<name>A0ABU4DST9_9DEIO</name>
<dbReference type="NCBIfam" id="TIGR02433">
    <property type="entry name" value="lysidine_TilS_C"/>
    <property type="match status" value="1"/>
</dbReference>
<dbReference type="CDD" id="cd01285">
    <property type="entry name" value="nucleoside_deaminase"/>
    <property type="match status" value="1"/>
</dbReference>
<evidence type="ECO:0000256" key="4">
    <source>
        <dbReference type="ARBA" id="ARBA00022694"/>
    </source>
</evidence>
<dbReference type="HAMAP" id="MF_01161">
    <property type="entry name" value="tRNA_Ile_lys_synt"/>
    <property type="match status" value="1"/>
</dbReference>
<feature type="binding site" evidence="10">
    <location>
        <begin position="25"/>
        <end position="30"/>
    </location>
    <ligand>
        <name>ATP</name>
        <dbReference type="ChEBI" id="CHEBI:30616"/>
    </ligand>
</feature>
<evidence type="ECO:0000259" key="12">
    <source>
        <dbReference type="PROSITE" id="PS51747"/>
    </source>
</evidence>
<dbReference type="Gene3D" id="3.40.140.10">
    <property type="entry name" value="Cytidine Deaminase, domain 2"/>
    <property type="match status" value="1"/>
</dbReference>
<dbReference type="SUPFAM" id="SSF56037">
    <property type="entry name" value="PheT/TilS domain"/>
    <property type="match status" value="1"/>
</dbReference>
<keyword evidence="3 10" id="KW-0436">Ligase</keyword>
<keyword evidence="4 10" id="KW-0819">tRNA processing</keyword>
<comment type="similarity">
    <text evidence="9">Belongs to the cytidine and deoxycytidylate deaminase family.</text>
</comment>
<dbReference type="SUPFAM" id="SSF53927">
    <property type="entry name" value="Cytidine deaminase-like"/>
    <property type="match status" value="1"/>
</dbReference>
<dbReference type="InterPro" id="IPR014729">
    <property type="entry name" value="Rossmann-like_a/b/a_fold"/>
</dbReference>
<organism evidence="13 14">
    <name type="scientific">Deinococcus arenicola</name>
    <dbReference type="NCBI Taxonomy" id="2994950"/>
    <lineage>
        <taxon>Bacteria</taxon>
        <taxon>Thermotogati</taxon>
        <taxon>Deinococcota</taxon>
        <taxon>Deinococci</taxon>
        <taxon>Deinococcales</taxon>
        <taxon>Deinococcaceae</taxon>
        <taxon>Deinococcus</taxon>
    </lineage>
</organism>
<dbReference type="Pfam" id="PF00383">
    <property type="entry name" value="dCMP_cyt_deam_1"/>
    <property type="match status" value="1"/>
</dbReference>
<dbReference type="EMBL" id="JAPMIV010000028">
    <property type="protein sequence ID" value="MDV6375496.1"/>
    <property type="molecule type" value="Genomic_DNA"/>
</dbReference>
<dbReference type="NCBIfam" id="TIGR02432">
    <property type="entry name" value="lysidine_TilS_N"/>
    <property type="match status" value="1"/>
</dbReference>
<dbReference type="PANTHER" id="PTHR43033">
    <property type="entry name" value="TRNA(ILE)-LYSIDINE SYNTHASE-RELATED"/>
    <property type="match status" value="1"/>
</dbReference>
<keyword evidence="9" id="KW-0479">Metal-binding</keyword>
<dbReference type="Pfam" id="PF11734">
    <property type="entry name" value="TilS_C"/>
    <property type="match status" value="1"/>
</dbReference>
<dbReference type="PANTHER" id="PTHR43033:SF1">
    <property type="entry name" value="TRNA(ILE)-LYSIDINE SYNTHASE-RELATED"/>
    <property type="match status" value="1"/>
</dbReference>
<evidence type="ECO:0000256" key="11">
    <source>
        <dbReference type="SAM" id="MobiDB-lite"/>
    </source>
</evidence>
<evidence type="ECO:0000256" key="10">
    <source>
        <dbReference type="HAMAP-Rule" id="MF_01161"/>
    </source>
</evidence>
<comment type="similarity">
    <text evidence="10">Belongs to the tRNA(Ile)-lysidine synthase family.</text>
</comment>
<comment type="domain">
    <text evidence="10">The N-terminal region contains the highly conserved SGGXDS motif, predicted to be a P-loop motif involved in ATP binding.</text>
</comment>
<sequence length="532" mass="56742">MPRLPLHLARPLAPYAGQTVAVGVSGGADSVALLRALLLAGARPVAVHLDHALRPESVADARWVAQLADSLGVPHGSARVDVAAVAAARGWNLEDAARRVRYDFLGRVAKQHRAAAILTAHTRRDVAETVLMQLLRGEAVLNGIPAERGRVRRPWLDVPRADLEAFLHTLDQSWREDASNADTAFTRAWIRREVMPVLTARFPGTEAALARVANYAAQDDAALTQLADRLTSHAPLQKQPAAVLRRFVRRELVGAGLAFHADHLETLAGALRTRETTHLTLPDARDVTATGGRLSLRAQTWPEPDFPSPPRWQRRTRQAGDRIQLPSGTRKLSDVFTDLKVPRGDRDAVPLLVSGDGVQWVGLTPPVWAVGAREAAGVAPDSLHAAMGEALELARQAAAESEVPVGAVVLGPDGAVVGRGRNTSRADGDMTRHAELAALREAVATLGTPYLTACTLVVTLEPCPMCLGAALEARVGAIVYGASNPKAGALGGVTDVLASHWGHAPTVTGGLRAGEAARLLRATFQDIRERRQ</sequence>
<feature type="binding site" evidence="9">
    <location>
        <position position="463"/>
    </location>
    <ligand>
        <name>Zn(2+)</name>
        <dbReference type="ChEBI" id="CHEBI:29105"/>
        <note>catalytic</note>
    </ligand>
</feature>
<dbReference type="Pfam" id="PF01171">
    <property type="entry name" value="ATP_bind_3"/>
    <property type="match status" value="1"/>
</dbReference>
<dbReference type="SMART" id="SM00977">
    <property type="entry name" value="TilS_C"/>
    <property type="match status" value="1"/>
</dbReference>
<evidence type="ECO:0000256" key="6">
    <source>
        <dbReference type="ARBA" id="ARBA00022840"/>
    </source>
</evidence>
<dbReference type="InterPro" id="IPR002125">
    <property type="entry name" value="CMP_dCMP_dom"/>
</dbReference>
<feature type="region of interest" description="Disordered" evidence="11">
    <location>
        <begin position="299"/>
        <end position="319"/>
    </location>
</feature>
<proteinExistence type="inferred from homology"/>
<comment type="subunit">
    <text evidence="9">Homodimer.</text>
</comment>
<dbReference type="InterPro" id="IPR012796">
    <property type="entry name" value="Lysidine-tRNA-synth_C"/>
</dbReference>
<dbReference type="InterPro" id="IPR028883">
    <property type="entry name" value="tRNA_aden_deaminase"/>
</dbReference>
<feature type="binding site" evidence="9">
    <location>
        <position position="433"/>
    </location>
    <ligand>
        <name>Zn(2+)</name>
        <dbReference type="ChEBI" id="CHEBI:29105"/>
        <note>catalytic</note>
    </ligand>
</feature>
<protein>
    <recommendedName>
        <fullName evidence="9 10">Multifunctional fusion protein</fullName>
    </recommendedName>
    <domain>
        <recommendedName>
            <fullName evidence="10">tRNA(Ile)-lysidine synthase</fullName>
            <ecNumber evidence="10">6.3.4.19</ecNumber>
        </recommendedName>
        <alternativeName>
            <fullName evidence="10">tRNA(Ile)-2-lysyl-cytidine synthase</fullName>
        </alternativeName>
        <alternativeName>
            <fullName evidence="10">tRNA(Ile)-lysidine synthetase</fullName>
        </alternativeName>
    </domain>
    <domain>
        <recommendedName>
            <fullName evidence="9">tRNA-specific adenosine deaminase</fullName>
            <ecNumber evidence="9">3.5.4.33</ecNumber>
        </recommendedName>
    </domain>
</protein>
<comment type="function">
    <text evidence="10">Ligates lysine onto the cytidine present at position 34 of the AUA codon-specific tRNA(Ile) that contains the anticodon CAU, in an ATP-dependent manner. Cytidine is converted to lysidine, thus changing the amino acid specificity of the tRNA from methionine to isoleucine.</text>
</comment>
<keyword evidence="5 10" id="KW-0547">Nucleotide-binding</keyword>
<dbReference type="RefSeq" id="WP_317640839.1">
    <property type="nucleotide sequence ID" value="NZ_JAPMIV010000028.1"/>
</dbReference>
<dbReference type="InterPro" id="IPR012094">
    <property type="entry name" value="tRNA_Ile_lys_synt"/>
</dbReference>
<dbReference type="CDD" id="cd01992">
    <property type="entry name" value="TilS_N"/>
    <property type="match status" value="1"/>
</dbReference>
<evidence type="ECO:0000256" key="1">
    <source>
        <dbReference type="ARBA" id="ARBA00004496"/>
    </source>
</evidence>
<dbReference type="EC" id="3.5.4.33" evidence="9"/>
<dbReference type="Proteomes" id="UP001276150">
    <property type="component" value="Unassembled WGS sequence"/>
</dbReference>
<evidence type="ECO:0000256" key="5">
    <source>
        <dbReference type="ARBA" id="ARBA00022741"/>
    </source>
</evidence>
<dbReference type="HAMAP" id="MF_00972">
    <property type="entry name" value="tRNA_aden_deaminase"/>
    <property type="match status" value="1"/>
</dbReference>